<reference evidence="3" key="1">
    <citation type="submission" date="2017-02" db="EMBL/GenBank/DDBJ databases">
        <authorList>
            <person name="Varghese N."/>
            <person name="Submissions S."/>
        </authorList>
    </citation>
    <scope>NUCLEOTIDE SEQUENCE [LARGE SCALE GENOMIC DNA]</scope>
    <source>
        <strain evidence="3">ATCC BAA-73</strain>
    </source>
</reference>
<dbReference type="Proteomes" id="UP000190625">
    <property type="component" value="Unassembled WGS sequence"/>
</dbReference>
<dbReference type="RefSeq" id="WP_078810696.1">
    <property type="nucleotide sequence ID" value="NZ_FUWM01000020.1"/>
</dbReference>
<dbReference type="OrthoDB" id="3035878at2"/>
<organism evidence="2 3">
    <name type="scientific">Selenihalanaerobacter shriftii</name>
    <dbReference type="NCBI Taxonomy" id="142842"/>
    <lineage>
        <taxon>Bacteria</taxon>
        <taxon>Bacillati</taxon>
        <taxon>Bacillota</taxon>
        <taxon>Clostridia</taxon>
        <taxon>Halanaerobiales</taxon>
        <taxon>Halobacteroidaceae</taxon>
        <taxon>Selenihalanaerobacter</taxon>
    </lineage>
</organism>
<feature type="compositionally biased region" description="Basic and acidic residues" evidence="1">
    <location>
        <begin position="52"/>
        <end position="63"/>
    </location>
</feature>
<dbReference type="EMBL" id="FUWM01000020">
    <property type="protein sequence ID" value="SJZ93203.1"/>
    <property type="molecule type" value="Genomic_DNA"/>
</dbReference>
<protein>
    <submittedName>
        <fullName evidence="2">Uncharacterized protein</fullName>
    </submittedName>
</protein>
<dbReference type="STRING" id="142842.SAMN02745118_02254"/>
<sequence length="223" mass="24529">MDKQKIIILVLAVVLLAGLIATKQSSWTPGKKQGVPMEEVVSNSGGNQQGDNKQDKNQKDQQDNPHAGDNTDTEKSPHEQISAKIETNEAGFPKNIGGLKLVKFLSGQNAIKSIEDLHGTTIDVTNGYVATYGEGDHMVEIWVSEAKSVEAATKQIEVMTEKITNNSDVFMQPSAFQISGIKFFQTKGMGMNNYYYQKGKKAYWISVKGVKEAEVMGLIFRVL</sequence>
<dbReference type="AlphaFoldDB" id="A0A1T4PNT6"/>
<evidence type="ECO:0000313" key="2">
    <source>
        <dbReference type="EMBL" id="SJZ93203.1"/>
    </source>
</evidence>
<feature type="region of interest" description="Disordered" evidence="1">
    <location>
        <begin position="26"/>
        <end position="79"/>
    </location>
</feature>
<accession>A0A1T4PNT6</accession>
<proteinExistence type="predicted"/>
<gene>
    <name evidence="2" type="ORF">SAMN02745118_02254</name>
</gene>
<evidence type="ECO:0000256" key="1">
    <source>
        <dbReference type="SAM" id="MobiDB-lite"/>
    </source>
</evidence>
<evidence type="ECO:0000313" key="3">
    <source>
        <dbReference type="Proteomes" id="UP000190625"/>
    </source>
</evidence>
<name>A0A1T4PNT6_9FIRM</name>
<keyword evidence="3" id="KW-1185">Reference proteome</keyword>